<evidence type="ECO:0000256" key="3">
    <source>
        <dbReference type="ARBA" id="ARBA00022917"/>
    </source>
</evidence>
<sequence length="288" mass="31028">MIDETVAEIRAMQTHSSSVVAVKAAEALADLLDREYASLEAFERDLEHNAGVLRRSDTSHAALHNAVRDVERAVIGEAESVEGAKHLLEAAIDDAVDAVETGKRRAAEHAANLLADGDTILTHDYSSTVLEAVENATAEGTHLSAYATEARPRYLGRKSARALSANPRVDATMVVDGAMGHALRKCDRVLLGMTCITDGTYYNRIGTFPLVTTAAELGVPVTVVGSSAKIIESFRFENDFRDPVEVMREPIEDVRIENPAYDATPVEAVDQVITDEGDVPIDDLTPSS</sequence>
<evidence type="ECO:0000256" key="4">
    <source>
        <dbReference type="RuleBase" id="RU003814"/>
    </source>
</evidence>
<dbReference type="GO" id="GO:0003743">
    <property type="term" value="F:translation initiation factor activity"/>
    <property type="evidence" value="ECO:0007669"/>
    <property type="project" value="UniProtKB-KW"/>
</dbReference>
<dbReference type="Gene3D" id="3.40.50.10470">
    <property type="entry name" value="Translation initiation factor eif-2b, domain 2"/>
    <property type="match status" value="1"/>
</dbReference>
<dbReference type="Gene3D" id="1.20.120.420">
    <property type="entry name" value="translation initiation factor eif-2b, domain 1"/>
    <property type="match status" value="1"/>
</dbReference>
<keyword evidence="6" id="KW-1185">Reference proteome</keyword>
<dbReference type="Proteomes" id="UP000199079">
    <property type="component" value="Unassembled WGS sequence"/>
</dbReference>
<dbReference type="GeneID" id="43838471"/>
<dbReference type="EMBL" id="FNPC01000009">
    <property type="protein sequence ID" value="SDY73990.1"/>
    <property type="molecule type" value="Genomic_DNA"/>
</dbReference>
<dbReference type="InterPro" id="IPR051501">
    <property type="entry name" value="eIF2B_alpha/beta/delta"/>
</dbReference>
<dbReference type="RefSeq" id="WP_021072421.1">
    <property type="nucleotide sequence ID" value="NZ_FNPC01000009.1"/>
</dbReference>
<dbReference type="InterPro" id="IPR000649">
    <property type="entry name" value="IF-2B-related"/>
</dbReference>
<dbReference type="InterPro" id="IPR037171">
    <property type="entry name" value="NagB/RpiA_transferase-like"/>
</dbReference>
<evidence type="ECO:0000313" key="5">
    <source>
        <dbReference type="EMBL" id="SDY73990.1"/>
    </source>
</evidence>
<dbReference type="SUPFAM" id="SSF100950">
    <property type="entry name" value="NagB/RpiA/CoA transferase-like"/>
    <property type="match status" value="1"/>
</dbReference>
<dbReference type="OrthoDB" id="45195at2157"/>
<dbReference type="Pfam" id="PF01008">
    <property type="entry name" value="IF-2B"/>
    <property type="match status" value="1"/>
</dbReference>
<dbReference type="InterPro" id="IPR027363">
    <property type="entry name" value="M1Pi_N"/>
</dbReference>
<organism evidence="5 6">
    <name type="scientific">Halopenitus persicus</name>
    <dbReference type="NCBI Taxonomy" id="1048396"/>
    <lineage>
        <taxon>Archaea</taxon>
        <taxon>Methanobacteriati</taxon>
        <taxon>Methanobacteriota</taxon>
        <taxon>Stenosarchaea group</taxon>
        <taxon>Halobacteria</taxon>
        <taxon>Halobacteriales</taxon>
        <taxon>Haloferacaceae</taxon>
        <taxon>Halopenitus</taxon>
    </lineage>
</organism>
<name>A0A1H3MB97_9EURY</name>
<dbReference type="GO" id="GO:0005085">
    <property type="term" value="F:guanyl-nucleotide exchange factor activity"/>
    <property type="evidence" value="ECO:0007669"/>
    <property type="project" value="TreeGrafter"/>
</dbReference>
<keyword evidence="2 5" id="KW-0396">Initiation factor</keyword>
<keyword evidence="3" id="KW-0648">Protein biosynthesis</keyword>
<dbReference type="PANTHER" id="PTHR45860:SF1">
    <property type="entry name" value="TRANSLATION INITIATION FACTOR EIF-2B SUBUNIT ALPHA"/>
    <property type="match status" value="1"/>
</dbReference>
<dbReference type="AlphaFoldDB" id="A0A1H3MB97"/>
<proteinExistence type="inferred from homology"/>
<gene>
    <name evidence="5" type="ORF">SAMN05216564_10930</name>
</gene>
<evidence type="ECO:0000256" key="1">
    <source>
        <dbReference type="ARBA" id="ARBA00007251"/>
    </source>
</evidence>
<comment type="similarity">
    <text evidence="1 4">Belongs to the eIF-2B alpha/beta/delta subunits family.</text>
</comment>
<accession>A0A1H3MB97</accession>
<dbReference type="InterPro" id="IPR042529">
    <property type="entry name" value="IF_2B-like_C"/>
</dbReference>
<protein>
    <submittedName>
        <fullName evidence="5">Translation initiation factor eIF-2B subunit delta</fullName>
    </submittedName>
</protein>
<evidence type="ECO:0000256" key="2">
    <source>
        <dbReference type="ARBA" id="ARBA00022540"/>
    </source>
</evidence>
<dbReference type="PANTHER" id="PTHR45860">
    <property type="entry name" value="TRANSLATION INITIATION FACTOR EIF-2B SUBUNIT ALPHA"/>
    <property type="match status" value="1"/>
</dbReference>
<evidence type="ECO:0000313" key="6">
    <source>
        <dbReference type="Proteomes" id="UP000199079"/>
    </source>
</evidence>
<reference evidence="6" key="1">
    <citation type="submission" date="2016-10" db="EMBL/GenBank/DDBJ databases">
        <authorList>
            <person name="Varghese N."/>
            <person name="Submissions S."/>
        </authorList>
    </citation>
    <scope>NUCLEOTIDE SEQUENCE [LARGE SCALE GENOMIC DNA]</scope>
    <source>
        <strain evidence="6">DC30,IBRC 10041,KCTC 4046</strain>
    </source>
</reference>